<dbReference type="InterPro" id="IPR036595">
    <property type="entry name" value="A-macroglobulin_rcpt-bd_sf"/>
</dbReference>
<dbReference type="GO" id="GO:0005615">
    <property type="term" value="C:extracellular space"/>
    <property type="evidence" value="ECO:0007669"/>
    <property type="project" value="InterPro"/>
</dbReference>
<dbReference type="InterPro" id="IPR050473">
    <property type="entry name" value="A2M/Complement_sys"/>
</dbReference>
<proteinExistence type="predicted"/>
<dbReference type="Gene3D" id="2.60.40.690">
    <property type="entry name" value="Alpha-macroglobulin, receptor-binding domain"/>
    <property type="match status" value="1"/>
</dbReference>
<dbReference type="InterPro" id="IPR009048">
    <property type="entry name" value="A-macroglobulin_rcpt-bd"/>
</dbReference>
<feature type="domain" description="Alpha-macroglobulin receptor-binding" evidence="1">
    <location>
        <begin position="292"/>
        <end position="382"/>
    </location>
</feature>
<dbReference type="Gene3D" id="1.50.10.20">
    <property type="match status" value="1"/>
</dbReference>
<dbReference type="Gene3D" id="2.60.120.1540">
    <property type="match status" value="1"/>
</dbReference>
<reference evidence="2" key="1">
    <citation type="submission" date="2025-08" db="UniProtKB">
        <authorList>
            <consortium name="Ensembl"/>
        </authorList>
    </citation>
    <scope>IDENTIFICATION</scope>
</reference>
<dbReference type="Pfam" id="PF07677">
    <property type="entry name" value="A2M_recep"/>
    <property type="match status" value="1"/>
</dbReference>
<dbReference type="InterPro" id="IPR011626">
    <property type="entry name" value="Alpha-macroglobulin_TED"/>
</dbReference>
<dbReference type="SUPFAM" id="SSF48239">
    <property type="entry name" value="Terpenoid cyclases/Protein prenyltransferases"/>
    <property type="match status" value="1"/>
</dbReference>
<protein>
    <recommendedName>
        <fullName evidence="1">Alpha-macroglobulin receptor-binding domain-containing protein</fullName>
    </recommendedName>
</protein>
<dbReference type="SMART" id="SM01361">
    <property type="entry name" value="A2M_recep"/>
    <property type="match status" value="1"/>
</dbReference>
<dbReference type="Pfam" id="PF07678">
    <property type="entry name" value="TED_complement"/>
    <property type="match status" value="1"/>
</dbReference>
<sequence length="387" mass="41885">MASQARILWLLRLHLNQQFIGSSRTSRKEGGVGDNVTMTGYIVASLLEMGVLVTDPVITNALSCLRPVVRNLGNTYVTALLAYTFSLAGETRTRAQLLNALNSVAISEGNKLHWSQTSSGDTLAVEISSYVLLAVLSVQPLTTTDLGYANRIVNWLVTQQNPYGGFSSTQDTVVALHALSLLAAEVFSLEGSSTVTVQSSVAGEVYNFDVNRDNRLLYQEKPLKNVPGKYSVGVKGSTCVSVQAACFYNIPPPIKVSRTLSVEVKVARDCKVRGADLMLTITVKYSGAKPTTNMVIVDIKLLSGFTADTSLLGSPPDSFAPLVQRVDAGDDHVLVYLKEVPKGVPMTYSLQLKQVLAVNDLKPAVVEVYDYYQPSDAFETTYMPPCS</sequence>
<dbReference type="PANTHER" id="PTHR11412:SF150">
    <property type="entry name" value="ALPHA-2-MACROGLOBULIN-RELATED"/>
    <property type="match status" value="1"/>
</dbReference>
<dbReference type="SUPFAM" id="SSF49410">
    <property type="entry name" value="Alpha-macroglobulin receptor domain"/>
    <property type="match status" value="1"/>
</dbReference>
<accession>A0A8C1UMU3</accession>
<dbReference type="InterPro" id="IPR008930">
    <property type="entry name" value="Terpenoid_cyclase/PrenylTrfase"/>
</dbReference>
<dbReference type="PANTHER" id="PTHR11412">
    <property type="entry name" value="MACROGLOBULIN / COMPLEMENT"/>
    <property type="match status" value="1"/>
</dbReference>
<evidence type="ECO:0000259" key="1">
    <source>
        <dbReference type="SMART" id="SM01361"/>
    </source>
</evidence>
<organism evidence="2 3">
    <name type="scientific">Cyprinus carpio</name>
    <name type="common">Common carp</name>
    <dbReference type="NCBI Taxonomy" id="7962"/>
    <lineage>
        <taxon>Eukaryota</taxon>
        <taxon>Metazoa</taxon>
        <taxon>Chordata</taxon>
        <taxon>Craniata</taxon>
        <taxon>Vertebrata</taxon>
        <taxon>Euteleostomi</taxon>
        <taxon>Actinopterygii</taxon>
        <taxon>Neopterygii</taxon>
        <taxon>Teleostei</taxon>
        <taxon>Ostariophysi</taxon>
        <taxon>Cypriniformes</taxon>
        <taxon>Cyprinidae</taxon>
        <taxon>Cyprininae</taxon>
        <taxon>Cyprinus</taxon>
    </lineage>
</organism>
<evidence type="ECO:0000313" key="3">
    <source>
        <dbReference type="Proteomes" id="UP000694700"/>
    </source>
</evidence>
<name>A0A8C1UMU3_CYPCA</name>
<dbReference type="AlphaFoldDB" id="A0A8C1UMU3"/>
<dbReference type="Proteomes" id="UP000694700">
    <property type="component" value="Unplaced"/>
</dbReference>
<evidence type="ECO:0000313" key="2">
    <source>
        <dbReference type="Ensembl" id="ENSCCRP00015039354.1"/>
    </source>
</evidence>
<dbReference type="Ensembl" id="ENSCCRT00015040700.1">
    <property type="protein sequence ID" value="ENSCCRP00015039354.1"/>
    <property type="gene ID" value="ENSCCRG00015016359.1"/>
</dbReference>